<feature type="compositionally biased region" description="Low complexity" evidence="1">
    <location>
        <begin position="8"/>
        <end position="20"/>
    </location>
</feature>
<name>W3A872_PHYNI</name>
<dbReference type="AlphaFoldDB" id="W3A872"/>
<evidence type="ECO:0000313" key="3">
    <source>
        <dbReference type="Proteomes" id="UP000018948"/>
    </source>
</evidence>
<reference evidence="2 3" key="1">
    <citation type="submission" date="2013-11" db="EMBL/GenBank/DDBJ databases">
        <title>The Genome Sequence of Phytophthora parasitica P10297.</title>
        <authorList>
            <consortium name="The Broad Institute Genomics Platform"/>
            <person name="Russ C."/>
            <person name="Tyler B."/>
            <person name="Panabieres F."/>
            <person name="Shan W."/>
            <person name="Tripathy S."/>
            <person name="Grunwald N."/>
            <person name="Machado M."/>
            <person name="Johnson C.S."/>
            <person name="Walker B."/>
            <person name="Young S.K."/>
            <person name="Zeng Q."/>
            <person name="Gargeya S."/>
            <person name="Fitzgerald M."/>
            <person name="Haas B."/>
            <person name="Abouelleil A."/>
            <person name="Allen A.W."/>
            <person name="Alvarado L."/>
            <person name="Arachchi H.M."/>
            <person name="Berlin A.M."/>
            <person name="Chapman S.B."/>
            <person name="Gainer-Dewar J."/>
            <person name="Goldberg J."/>
            <person name="Griggs A."/>
            <person name="Gujja S."/>
            <person name="Hansen M."/>
            <person name="Howarth C."/>
            <person name="Imamovic A."/>
            <person name="Ireland A."/>
            <person name="Larimer J."/>
            <person name="McCowan C."/>
            <person name="Murphy C."/>
            <person name="Pearson M."/>
            <person name="Poon T.W."/>
            <person name="Priest M."/>
            <person name="Roberts A."/>
            <person name="Saif S."/>
            <person name="Shea T."/>
            <person name="Sisk P."/>
            <person name="Sykes S."/>
            <person name="Wortman J."/>
            <person name="Nusbaum C."/>
            <person name="Birren B."/>
        </authorList>
    </citation>
    <scope>NUCLEOTIDE SEQUENCE [LARGE SCALE GENOMIC DNA]</scope>
    <source>
        <strain evidence="2 3">P10297</strain>
    </source>
</reference>
<feature type="non-terminal residue" evidence="2">
    <location>
        <position position="1"/>
    </location>
</feature>
<accession>W3A872</accession>
<feature type="region of interest" description="Disordered" evidence="1">
    <location>
        <begin position="1"/>
        <end position="20"/>
    </location>
</feature>
<sequence>MAKRSSRPRTIPPTRTRPLSRPFTARRSAWELFDISYISLVLMGQYLQVLSALVTNSASMVVVRVVKTTSFLWQANTAGAQGQGSTSFSARQQWTSAVLRVDNYEFVESTLGISRNGVH</sequence>
<gene>
    <name evidence="2" type="ORF">F442_00052</name>
</gene>
<proteinExistence type="predicted"/>
<dbReference type="Proteomes" id="UP000018948">
    <property type="component" value="Unassembled WGS sequence"/>
</dbReference>
<evidence type="ECO:0000313" key="2">
    <source>
        <dbReference type="EMBL" id="ETP55420.1"/>
    </source>
</evidence>
<comment type="caution">
    <text evidence="2">The sequence shown here is derived from an EMBL/GenBank/DDBJ whole genome shotgun (WGS) entry which is preliminary data.</text>
</comment>
<evidence type="ECO:0000256" key="1">
    <source>
        <dbReference type="SAM" id="MobiDB-lite"/>
    </source>
</evidence>
<protein>
    <submittedName>
        <fullName evidence="2">Uncharacterized protein</fullName>
    </submittedName>
</protein>
<dbReference type="EMBL" id="ANIY01000021">
    <property type="protein sequence ID" value="ETP55420.1"/>
    <property type="molecule type" value="Genomic_DNA"/>
</dbReference>
<organism evidence="2 3">
    <name type="scientific">Phytophthora nicotianae P10297</name>
    <dbReference type="NCBI Taxonomy" id="1317064"/>
    <lineage>
        <taxon>Eukaryota</taxon>
        <taxon>Sar</taxon>
        <taxon>Stramenopiles</taxon>
        <taxon>Oomycota</taxon>
        <taxon>Peronosporomycetes</taxon>
        <taxon>Peronosporales</taxon>
        <taxon>Peronosporaceae</taxon>
        <taxon>Phytophthora</taxon>
    </lineage>
</organism>